<dbReference type="SUPFAM" id="SSF52540">
    <property type="entry name" value="P-loop containing nucleoside triphosphate hydrolases"/>
    <property type="match status" value="1"/>
</dbReference>
<dbReference type="InterPro" id="IPR025669">
    <property type="entry name" value="AAA_dom"/>
</dbReference>
<protein>
    <submittedName>
        <fullName evidence="4">MinD/ParA family protein</fullName>
    </submittedName>
</protein>
<evidence type="ECO:0000256" key="1">
    <source>
        <dbReference type="ARBA" id="ARBA00022741"/>
    </source>
</evidence>
<dbReference type="InterPro" id="IPR027417">
    <property type="entry name" value="P-loop_NTPase"/>
</dbReference>
<dbReference type="EMBL" id="DSVI01000007">
    <property type="protein sequence ID" value="HGT47682.1"/>
    <property type="molecule type" value="Genomic_DNA"/>
</dbReference>
<dbReference type="Pfam" id="PF13614">
    <property type="entry name" value="AAA_31"/>
    <property type="match status" value="1"/>
</dbReference>
<dbReference type="PANTHER" id="PTHR43384:SF4">
    <property type="entry name" value="CELLULOSE BIOSYNTHESIS PROTEIN BCSQ-RELATED"/>
    <property type="match status" value="1"/>
</dbReference>
<organism evidence="4">
    <name type="scientific">Ignavibacterium album</name>
    <dbReference type="NCBI Taxonomy" id="591197"/>
    <lineage>
        <taxon>Bacteria</taxon>
        <taxon>Pseudomonadati</taxon>
        <taxon>Ignavibacteriota</taxon>
        <taxon>Ignavibacteria</taxon>
        <taxon>Ignavibacteriales</taxon>
        <taxon>Ignavibacteriaceae</taxon>
        <taxon>Ignavibacterium</taxon>
    </lineage>
</organism>
<dbReference type="InterPro" id="IPR050625">
    <property type="entry name" value="ParA/MinD_ATPase"/>
</dbReference>
<evidence type="ECO:0000259" key="3">
    <source>
        <dbReference type="Pfam" id="PF13614"/>
    </source>
</evidence>
<dbReference type="GO" id="GO:0005524">
    <property type="term" value="F:ATP binding"/>
    <property type="evidence" value="ECO:0007669"/>
    <property type="project" value="UniProtKB-KW"/>
</dbReference>
<evidence type="ECO:0000256" key="2">
    <source>
        <dbReference type="ARBA" id="ARBA00022840"/>
    </source>
</evidence>
<accession>A0A832G7H9</accession>
<keyword evidence="2" id="KW-0067">ATP-binding</keyword>
<keyword evidence="1" id="KW-0547">Nucleotide-binding</keyword>
<proteinExistence type="predicted"/>
<reference evidence="4" key="1">
    <citation type="journal article" date="2020" name="mSystems">
        <title>Genome- and Community-Level Interaction Insights into Carbon Utilization and Element Cycling Functions of Hydrothermarchaeota in Hydrothermal Sediment.</title>
        <authorList>
            <person name="Zhou Z."/>
            <person name="Liu Y."/>
            <person name="Xu W."/>
            <person name="Pan J."/>
            <person name="Luo Z.H."/>
            <person name="Li M."/>
        </authorList>
    </citation>
    <scope>NUCLEOTIDE SEQUENCE [LARGE SCALE GENOMIC DNA]</scope>
    <source>
        <strain evidence="4">SpSt-500</strain>
    </source>
</reference>
<dbReference type="GO" id="GO:0016887">
    <property type="term" value="F:ATP hydrolysis activity"/>
    <property type="evidence" value="ECO:0007669"/>
    <property type="project" value="TreeGrafter"/>
</dbReference>
<dbReference type="PANTHER" id="PTHR43384">
    <property type="entry name" value="SEPTUM SITE-DETERMINING PROTEIN MIND HOMOLOG, CHLOROPLASTIC-RELATED"/>
    <property type="match status" value="1"/>
</dbReference>
<name>A0A832G7H9_9BACT</name>
<sequence>MITGQLKRIIELQSLQQDSINHKNNICAVVSGKGGTGKTIFSIQVSNFLAKKKRKILLVDLDINLANIHFLLNETPHKSLNNYFNQHEDLQNIITEYSDNLHIIYGLNSYSIADIPFKSSIDNLLKDIQSLSINYDFVILDLGAGLGELTMKALQIAEIKVIISIPEATSVMDAYAVIKMFENFDKPSEFKIVMNRCLEKSDGLESFSKLSKAVSSFLKSSVNLLTTIKESKELRHSVAEQTLISQEDSEDNSMSEFMMAAEEIDKYIHLTNINQPSKAGLFTAAKNISKSSFIL</sequence>
<gene>
    <name evidence="4" type="ORF">ENS56_06585</name>
</gene>
<comment type="caution">
    <text evidence="4">The sequence shown here is derived from an EMBL/GenBank/DDBJ whole genome shotgun (WGS) entry which is preliminary data.</text>
</comment>
<dbReference type="AlphaFoldDB" id="A0A832G7H9"/>
<feature type="domain" description="AAA" evidence="3">
    <location>
        <begin position="26"/>
        <end position="187"/>
    </location>
</feature>
<dbReference type="Gene3D" id="3.40.50.300">
    <property type="entry name" value="P-loop containing nucleotide triphosphate hydrolases"/>
    <property type="match status" value="1"/>
</dbReference>
<dbReference type="GO" id="GO:0009898">
    <property type="term" value="C:cytoplasmic side of plasma membrane"/>
    <property type="evidence" value="ECO:0007669"/>
    <property type="project" value="TreeGrafter"/>
</dbReference>
<dbReference type="GO" id="GO:0005829">
    <property type="term" value="C:cytosol"/>
    <property type="evidence" value="ECO:0007669"/>
    <property type="project" value="TreeGrafter"/>
</dbReference>
<dbReference type="GO" id="GO:0051782">
    <property type="term" value="P:negative regulation of cell division"/>
    <property type="evidence" value="ECO:0007669"/>
    <property type="project" value="TreeGrafter"/>
</dbReference>
<evidence type="ECO:0000313" key="4">
    <source>
        <dbReference type="EMBL" id="HGT47682.1"/>
    </source>
</evidence>